<name>A0AAD5TRK5_9FUNG</name>
<feature type="transmembrane region" description="Helical" evidence="5">
    <location>
        <begin position="254"/>
        <end position="276"/>
    </location>
</feature>
<evidence type="ECO:0000256" key="1">
    <source>
        <dbReference type="ARBA" id="ARBA00004141"/>
    </source>
</evidence>
<dbReference type="GO" id="GO:0016020">
    <property type="term" value="C:membrane"/>
    <property type="evidence" value="ECO:0007669"/>
    <property type="project" value="UniProtKB-SubCell"/>
</dbReference>
<evidence type="ECO:0000256" key="5">
    <source>
        <dbReference type="SAM" id="Phobius"/>
    </source>
</evidence>
<evidence type="ECO:0000256" key="3">
    <source>
        <dbReference type="ARBA" id="ARBA00022989"/>
    </source>
</evidence>
<sequence>MPARTQQHAAYRPLSGNAAPPRPRVVVLSVSFFMASSIALILANKAVLLDTNIPITFLFIQLVVSVALLHVGHALSWFSIPKWDATTARKTVLLAGVNVVGLIANTYTLHLGDASFYQIARGLVLPLTVGMSWFLLTPPSAPVLLTCVVITAGYALGTTLDPHGTAHIPFTAILFGVFSSVTTAAHVIVIKTTQAALASTDTITLVYYNNVLSAAAFPVFMLLSGELSTCWAYFTSDAKGQEATGAVDGSNGPWKFAVGCFITGVLGFLLNIASFFQIKITSPVTHAVSAAARGVVQTALAVWVFNEALTSTRAWSITIITAGSCLYTIAKHRESKGVEKDVDAEDAVGFAERGVPLRDKDTV</sequence>
<dbReference type="Proteomes" id="UP001212152">
    <property type="component" value="Unassembled WGS sequence"/>
</dbReference>
<keyword evidence="2 5" id="KW-0812">Transmembrane</keyword>
<feature type="transmembrane region" description="Helical" evidence="5">
    <location>
        <begin position="143"/>
        <end position="160"/>
    </location>
</feature>
<feature type="transmembrane region" description="Helical" evidence="5">
    <location>
        <begin position="25"/>
        <end position="43"/>
    </location>
</feature>
<dbReference type="InterPro" id="IPR050186">
    <property type="entry name" value="TPT_transporter"/>
</dbReference>
<evidence type="ECO:0000313" key="7">
    <source>
        <dbReference type="EMBL" id="KAJ3185102.1"/>
    </source>
</evidence>
<organism evidence="7 8">
    <name type="scientific">Geranomyces variabilis</name>
    <dbReference type="NCBI Taxonomy" id="109894"/>
    <lineage>
        <taxon>Eukaryota</taxon>
        <taxon>Fungi</taxon>
        <taxon>Fungi incertae sedis</taxon>
        <taxon>Chytridiomycota</taxon>
        <taxon>Chytridiomycota incertae sedis</taxon>
        <taxon>Chytridiomycetes</taxon>
        <taxon>Spizellomycetales</taxon>
        <taxon>Powellomycetaceae</taxon>
        <taxon>Geranomyces</taxon>
    </lineage>
</organism>
<comment type="subcellular location">
    <subcellularLocation>
        <location evidence="1">Membrane</location>
        <topology evidence="1">Multi-pass membrane protein</topology>
    </subcellularLocation>
</comment>
<feature type="transmembrane region" description="Helical" evidence="5">
    <location>
        <begin position="211"/>
        <end position="234"/>
    </location>
</feature>
<proteinExistence type="predicted"/>
<feature type="transmembrane region" description="Helical" evidence="5">
    <location>
        <begin position="166"/>
        <end position="190"/>
    </location>
</feature>
<keyword evidence="8" id="KW-1185">Reference proteome</keyword>
<reference evidence="7" key="1">
    <citation type="submission" date="2020-05" db="EMBL/GenBank/DDBJ databases">
        <title>Phylogenomic resolution of chytrid fungi.</title>
        <authorList>
            <person name="Stajich J.E."/>
            <person name="Amses K."/>
            <person name="Simmons R."/>
            <person name="Seto K."/>
            <person name="Myers J."/>
            <person name="Bonds A."/>
            <person name="Quandt C.A."/>
            <person name="Barry K."/>
            <person name="Liu P."/>
            <person name="Grigoriev I."/>
            <person name="Longcore J.E."/>
            <person name="James T.Y."/>
        </authorList>
    </citation>
    <scope>NUCLEOTIDE SEQUENCE</scope>
    <source>
        <strain evidence="7">JEL0379</strain>
    </source>
</reference>
<evidence type="ECO:0000313" key="8">
    <source>
        <dbReference type="Proteomes" id="UP001212152"/>
    </source>
</evidence>
<protein>
    <recommendedName>
        <fullName evidence="6">Sugar phosphate transporter domain-containing protein</fullName>
    </recommendedName>
</protein>
<dbReference type="Pfam" id="PF03151">
    <property type="entry name" value="TPT"/>
    <property type="match status" value="1"/>
</dbReference>
<keyword evidence="4 5" id="KW-0472">Membrane</keyword>
<evidence type="ECO:0000256" key="4">
    <source>
        <dbReference type="ARBA" id="ARBA00023136"/>
    </source>
</evidence>
<evidence type="ECO:0000259" key="6">
    <source>
        <dbReference type="Pfam" id="PF03151"/>
    </source>
</evidence>
<dbReference type="PANTHER" id="PTHR11132">
    <property type="entry name" value="SOLUTE CARRIER FAMILY 35"/>
    <property type="match status" value="1"/>
</dbReference>
<dbReference type="AlphaFoldDB" id="A0AAD5TRK5"/>
<dbReference type="InterPro" id="IPR004853">
    <property type="entry name" value="Sugar_P_trans_dom"/>
</dbReference>
<gene>
    <name evidence="7" type="ORF">HDU87_002668</name>
</gene>
<feature type="transmembrane region" description="Helical" evidence="5">
    <location>
        <begin position="92"/>
        <end position="110"/>
    </location>
</feature>
<dbReference type="EMBL" id="JADGJQ010000002">
    <property type="protein sequence ID" value="KAJ3185102.1"/>
    <property type="molecule type" value="Genomic_DNA"/>
</dbReference>
<accession>A0AAD5TRK5</accession>
<evidence type="ECO:0000256" key="2">
    <source>
        <dbReference type="ARBA" id="ARBA00022692"/>
    </source>
</evidence>
<keyword evidence="3 5" id="KW-1133">Transmembrane helix</keyword>
<feature type="domain" description="Sugar phosphate transporter" evidence="6">
    <location>
        <begin position="28"/>
        <end position="327"/>
    </location>
</feature>
<feature type="transmembrane region" description="Helical" evidence="5">
    <location>
        <begin position="116"/>
        <end position="136"/>
    </location>
</feature>
<comment type="caution">
    <text evidence="7">The sequence shown here is derived from an EMBL/GenBank/DDBJ whole genome shotgun (WGS) entry which is preliminary data.</text>
</comment>
<feature type="transmembrane region" description="Helical" evidence="5">
    <location>
        <begin position="55"/>
        <end position="80"/>
    </location>
</feature>